<dbReference type="PANTHER" id="PTHR30287:SF1">
    <property type="entry name" value="INNER MEMBRANE PROTEIN"/>
    <property type="match status" value="1"/>
</dbReference>
<feature type="transmembrane region" description="Helical" evidence="6">
    <location>
        <begin position="472"/>
        <end position="494"/>
    </location>
</feature>
<feature type="transmembrane region" description="Helical" evidence="6">
    <location>
        <begin position="426"/>
        <end position="451"/>
    </location>
</feature>
<name>A0A9X3AHH5_9PSEU</name>
<feature type="transmembrane region" description="Helical" evidence="6">
    <location>
        <begin position="748"/>
        <end position="780"/>
    </location>
</feature>
<evidence type="ECO:0000313" key="8">
    <source>
        <dbReference type="EMBL" id="MCS7481021.1"/>
    </source>
</evidence>
<evidence type="ECO:0000259" key="7">
    <source>
        <dbReference type="Pfam" id="PF02687"/>
    </source>
</evidence>
<feature type="transmembrane region" description="Helical" evidence="6">
    <location>
        <begin position="246"/>
        <end position="272"/>
    </location>
</feature>
<feature type="transmembrane region" description="Helical" evidence="6">
    <location>
        <begin position="343"/>
        <end position="365"/>
    </location>
</feature>
<dbReference type="EMBL" id="JANYMP010000016">
    <property type="protein sequence ID" value="MCS7481021.1"/>
    <property type="molecule type" value="Genomic_DNA"/>
</dbReference>
<evidence type="ECO:0000256" key="2">
    <source>
        <dbReference type="ARBA" id="ARBA00022475"/>
    </source>
</evidence>
<reference evidence="8" key="1">
    <citation type="submission" date="2022-08" db="EMBL/GenBank/DDBJ databases">
        <authorList>
            <person name="Tistechok S."/>
            <person name="Samborskyy M."/>
            <person name="Roman I."/>
        </authorList>
    </citation>
    <scope>NUCLEOTIDE SEQUENCE</scope>
    <source>
        <strain evidence="8">DSM 103496</strain>
    </source>
</reference>
<dbReference type="RefSeq" id="WP_259626513.1">
    <property type="nucleotide sequence ID" value="NZ_JANYMP010000016.1"/>
</dbReference>
<feature type="transmembrane region" description="Helical" evidence="6">
    <location>
        <begin position="703"/>
        <end position="727"/>
    </location>
</feature>
<keyword evidence="9" id="KW-1185">Reference proteome</keyword>
<keyword evidence="2" id="KW-1003">Cell membrane</keyword>
<comment type="caution">
    <text evidence="8">The sequence shown here is derived from an EMBL/GenBank/DDBJ whole genome shotgun (WGS) entry which is preliminary data.</text>
</comment>
<dbReference type="PANTHER" id="PTHR30287">
    <property type="entry name" value="MEMBRANE COMPONENT OF PREDICTED ABC SUPERFAMILY METABOLITE UPTAKE TRANSPORTER"/>
    <property type="match status" value="1"/>
</dbReference>
<protein>
    <submittedName>
        <fullName evidence="8">ABC transporter permease</fullName>
    </submittedName>
</protein>
<evidence type="ECO:0000256" key="4">
    <source>
        <dbReference type="ARBA" id="ARBA00022989"/>
    </source>
</evidence>
<gene>
    <name evidence="8" type="ORF">NZH93_29555</name>
</gene>
<feature type="transmembrane region" description="Helical" evidence="6">
    <location>
        <begin position="792"/>
        <end position="812"/>
    </location>
</feature>
<feature type="transmembrane region" description="Helical" evidence="6">
    <location>
        <begin position="386"/>
        <end position="414"/>
    </location>
</feature>
<evidence type="ECO:0000256" key="3">
    <source>
        <dbReference type="ARBA" id="ARBA00022692"/>
    </source>
</evidence>
<dbReference type="InterPro" id="IPR003838">
    <property type="entry name" value="ABC3_permease_C"/>
</dbReference>
<dbReference type="Pfam" id="PF02687">
    <property type="entry name" value="FtsX"/>
    <property type="match status" value="2"/>
</dbReference>
<evidence type="ECO:0000256" key="5">
    <source>
        <dbReference type="ARBA" id="ARBA00023136"/>
    </source>
</evidence>
<dbReference type="Proteomes" id="UP001141259">
    <property type="component" value="Unassembled WGS sequence"/>
</dbReference>
<evidence type="ECO:0000256" key="1">
    <source>
        <dbReference type="ARBA" id="ARBA00004651"/>
    </source>
</evidence>
<organism evidence="8 9">
    <name type="scientific">Umezawaea endophytica</name>
    <dbReference type="NCBI Taxonomy" id="1654476"/>
    <lineage>
        <taxon>Bacteria</taxon>
        <taxon>Bacillati</taxon>
        <taxon>Actinomycetota</taxon>
        <taxon>Actinomycetes</taxon>
        <taxon>Pseudonocardiales</taxon>
        <taxon>Pseudonocardiaceae</taxon>
        <taxon>Umezawaea</taxon>
    </lineage>
</organism>
<dbReference type="AlphaFoldDB" id="A0A9X3AHH5"/>
<accession>A0A9X3AHH5</accession>
<feature type="domain" description="ABC3 transporter permease C-terminal" evidence="7">
    <location>
        <begin position="707"/>
        <end position="822"/>
    </location>
</feature>
<evidence type="ECO:0000313" key="9">
    <source>
        <dbReference type="Proteomes" id="UP001141259"/>
    </source>
</evidence>
<sequence length="830" mass="84675">MFRLALRTLRFRKGGFAASFIALFFGAAIVMACGGLMETGIRDAVPPQRLVNAPLVVASSQSFLERARVDASLTAKIAKVPGVAKAVPDVTFPVSPLRNGAPASEVEGHAWTSAELTPYALKDGTAPTGDSTVVLDEAVAAETGKGVGDTLDVAVGGKKQAFRVTGIASAASDDRSAFFSDADATRLHGKSGKVDAIAVLPSDGVSVADLQERLTAVIADSKLAVLTGDDRGRAEADGAVGSGDDLIALSAVFGGLAVMVAMFVVAGTLGLSVQQRHREMALLRAIGSTPGQLRRMILGETIVVAVLATALAYPLNRVLGEWLLEQLATAGVTSQAIVFRQGWIPIAAGVGISLLSATVAAFVAGRGAALTRPTEALAEASLQVKWFSWVRLTFALICLAGGTALSIVTALVMSGPVAASTAGPTAMLWASGLALLSPGITRVIIAVLRWPVRAVTGLSGYLAVMNSDARRVRVAGAITPVMLATGLATALIYLQTTSAGGGSSFADDLTADAAITSQTGGVPLDVVSRIKGREGVGAVSALVDSTVIFRSGEDADDSATALGVNGDGVQGTLGINPTSGTFADLTGTTVALTTERADRMRHALGDSVQLKMGDGANVDAKLVALYEGSGEETLLLPADLVAKHTTTGLASQILVGAADGTSEASLVGALQGLISSDQDLRVGDRASLISSGGGGGGEQTGAWVNYLLVGMILAYTVISLVNTLVIATGERRREFALQRLIGATHGQILRMVGVEAVLIALGGIILGALVSAMTLIPFAYAVYDSPWPSGPLWIYLAVIGGASGLTLLSTVLSTTYVLRTPPVEAAATIS</sequence>
<evidence type="ECO:0000256" key="6">
    <source>
        <dbReference type="SAM" id="Phobius"/>
    </source>
</evidence>
<feature type="domain" description="ABC3 transporter permease C-terminal" evidence="7">
    <location>
        <begin position="252"/>
        <end position="366"/>
    </location>
</feature>
<keyword evidence="4 6" id="KW-1133">Transmembrane helix</keyword>
<keyword evidence="3 6" id="KW-0812">Transmembrane</keyword>
<proteinExistence type="predicted"/>
<dbReference type="GO" id="GO:0005886">
    <property type="term" value="C:plasma membrane"/>
    <property type="evidence" value="ECO:0007669"/>
    <property type="project" value="UniProtKB-SubCell"/>
</dbReference>
<dbReference type="PROSITE" id="PS51257">
    <property type="entry name" value="PROKAR_LIPOPROTEIN"/>
    <property type="match status" value="1"/>
</dbReference>
<keyword evidence="5 6" id="KW-0472">Membrane</keyword>
<comment type="subcellular location">
    <subcellularLocation>
        <location evidence="1">Cell membrane</location>
        <topology evidence="1">Multi-pass membrane protein</topology>
    </subcellularLocation>
</comment>
<dbReference type="InterPro" id="IPR038766">
    <property type="entry name" value="Membrane_comp_ABC_pdt"/>
</dbReference>
<feature type="transmembrane region" description="Helical" evidence="6">
    <location>
        <begin position="293"/>
        <end position="315"/>
    </location>
</feature>